<gene>
    <name evidence="2" type="ORF">BMON_1507</name>
</gene>
<dbReference type="GO" id="GO:0016491">
    <property type="term" value="F:oxidoreductase activity"/>
    <property type="evidence" value="ECO:0007669"/>
    <property type="project" value="InterPro"/>
</dbReference>
<feature type="domain" description="DSBA-like thioredoxin" evidence="1">
    <location>
        <begin position="23"/>
        <end position="223"/>
    </location>
</feature>
<dbReference type="CDD" id="cd03024">
    <property type="entry name" value="DsbA_FrnE"/>
    <property type="match status" value="1"/>
</dbReference>
<sequence length="234" mass="25337">MAAEQSPDGRAPSEGRAGRAPLVIDVWADVVCPWCYIGVHRIARAVALSMHAADIELRPRSFQLEPEAPAGVMNAVEFLAHAAGENVDRVRAKGERLARQARAEGLVYETDHVTGNSFDMLRLVHLGRRHGVGWRYLQSMQAAVFGGGPEAFEPDTLLRLGVAIGIPAARIREVLNGDRYADEVRGDRQEAIDRGVTGVPFAVFAGDEVVPGAASVERYAGAIDRSWSRVRTCG</sequence>
<dbReference type="GeneID" id="93094490"/>
<evidence type="ECO:0000313" key="2">
    <source>
        <dbReference type="EMBL" id="KFI78243.1"/>
    </source>
</evidence>
<dbReference type="Gene3D" id="3.40.30.10">
    <property type="entry name" value="Glutaredoxin"/>
    <property type="match status" value="1"/>
</dbReference>
<dbReference type="RefSeq" id="WP_081882818.1">
    <property type="nucleotide sequence ID" value="NZ_JDUO01000005.1"/>
</dbReference>
<protein>
    <submittedName>
        <fullName evidence="2">DsbA-like oxidoreductase</fullName>
    </submittedName>
</protein>
<dbReference type="SUPFAM" id="SSF52833">
    <property type="entry name" value="Thioredoxin-like"/>
    <property type="match status" value="1"/>
</dbReference>
<dbReference type="EMBL" id="JGZE01000004">
    <property type="protein sequence ID" value="KFI78243.1"/>
    <property type="molecule type" value="Genomic_DNA"/>
</dbReference>
<dbReference type="Pfam" id="PF01323">
    <property type="entry name" value="DSBA"/>
    <property type="match status" value="1"/>
</dbReference>
<evidence type="ECO:0000313" key="3">
    <source>
        <dbReference type="Proteomes" id="UP000029082"/>
    </source>
</evidence>
<dbReference type="InterPro" id="IPR001853">
    <property type="entry name" value="DSBA-like_thioredoxin_dom"/>
</dbReference>
<keyword evidence="3" id="KW-1185">Reference proteome</keyword>
<dbReference type="OrthoDB" id="9799122at2"/>
<comment type="caution">
    <text evidence="2">The sequence shown here is derived from an EMBL/GenBank/DDBJ whole genome shotgun (WGS) entry which is preliminary data.</text>
</comment>
<organism evidence="2 3">
    <name type="scientific">Bifidobacterium mongoliense DSM 21395</name>
    <dbReference type="NCBI Taxonomy" id="1437603"/>
    <lineage>
        <taxon>Bacteria</taxon>
        <taxon>Bacillati</taxon>
        <taxon>Actinomycetota</taxon>
        <taxon>Actinomycetes</taxon>
        <taxon>Bifidobacteriales</taxon>
        <taxon>Bifidobacteriaceae</taxon>
        <taxon>Bifidobacterium</taxon>
    </lineage>
</organism>
<reference evidence="2 3" key="1">
    <citation type="submission" date="2014-03" db="EMBL/GenBank/DDBJ databases">
        <title>Genomics of Bifidobacteria.</title>
        <authorList>
            <person name="Ventura M."/>
            <person name="Milani C."/>
            <person name="Lugli G.A."/>
        </authorList>
    </citation>
    <scope>NUCLEOTIDE SEQUENCE [LARGE SCALE GENOMIC DNA]</scope>
    <source>
        <strain evidence="2 3">DSM 21395</strain>
    </source>
</reference>
<dbReference type="Proteomes" id="UP000029082">
    <property type="component" value="Unassembled WGS sequence"/>
</dbReference>
<dbReference type="STRING" id="1437603.GCA_000771525_01448"/>
<dbReference type="AlphaFoldDB" id="A0A087C4P3"/>
<dbReference type="InterPro" id="IPR036249">
    <property type="entry name" value="Thioredoxin-like_sf"/>
</dbReference>
<proteinExistence type="predicted"/>
<dbReference type="eggNOG" id="COG2761">
    <property type="taxonomic scope" value="Bacteria"/>
</dbReference>
<dbReference type="PANTHER" id="PTHR13887">
    <property type="entry name" value="GLUTATHIONE S-TRANSFERASE KAPPA"/>
    <property type="match status" value="1"/>
</dbReference>
<name>A0A087C4P3_9BIFI</name>
<accession>A0A087C4P3</accession>
<evidence type="ECO:0000259" key="1">
    <source>
        <dbReference type="Pfam" id="PF01323"/>
    </source>
</evidence>
<dbReference type="PANTHER" id="PTHR13887:SF41">
    <property type="entry name" value="THIOREDOXIN SUPERFAMILY PROTEIN"/>
    <property type="match status" value="1"/>
</dbReference>